<dbReference type="EMBL" id="JRKI01000026">
    <property type="protein sequence ID" value="KIZ16893.1"/>
    <property type="molecule type" value="Genomic_DNA"/>
</dbReference>
<sequence>MTRTPPQHGERACYLRGCRRPECIDANKRYCKQYRVATIHRPIRVDATPVRQRLEQWSNQGYSHTQIITVVGGSSGDISKILAGQPTVAPKVAARILASAGPTGTPFHAVTDSTGTIRRAQALHTIGHSYYKIAASVPMAVNHLGRLLDKQPPTVRVAVAEGMAAAYKRLSAIPGTDGKAKARAARLGWKSVAAWDDNIDDPAATPETDQNVVDLDNRRELAALRRAEIEHLASFNIPEHEIANRLGMSRDYVHDLLRDMRKDRFTKPAMASVSNLEVAA</sequence>
<dbReference type="AlphaFoldDB" id="A0A0D7CL36"/>
<organism evidence="1 2">
    <name type="scientific">Streptomyces natalensis ATCC 27448</name>
    <dbReference type="NCBI Taxonomy" id="1240678"/>
    <lineage>
        <taxon>Bacteria</taxon>
        <taxon>Bacillati</taxon>
        <taxon>Actinomycetota</taxon>
        <taxon>Actinomycetes</taxon>
        <taxon>Kitasatosporales</taxon>
        <taxon>Streptomycetaceae</taxon>
        <taxon>Streptomyces</taxon>
    </lineage>
</organism>
<name>A0A0D7CL36_9ACTN</name>
<gene>
    <name evidence="1" type="ORF">SNA_18125</name>
</gene>
<reference evidence="1 2" key="1">
    <citation type="submission" date="2014-09" db="EMBL/GenBank/DDBJ databases">
        <title>Draft genome sequence of Streptomyces natalensis ATCC 27448, producer of the antifungal pimaricin.</title>
        <authorList>
            <person name="Mendes M.V."/>
            <person name="Beites T."/>
            <person name="Pires S."/>
            <person name="Santos C.L."/>
            <person name="Moradas-Ferreira P."/>
        </authorList>
    </citation>
    <scope>NUCLEOTIDE SEQUENCE [LARGE SCALE GENOMIC DNA]</scope>
    <source>
        <strain evidence="1 2">ATCC 27448</strain>
    </source>
</reference>
<protein>
    <submittedName>
        <fullName evidence="1">Uncharacterized protein</fullName>
    </submittedName>
</protein>
<proteinExistence type="predicted"/>
<comment type="caution">
    <text evidence="1">The sequence shown here is derived from an EMBL/GenBank/DDBJ whole genome shotgun (WGS) entry which is preliminary data.</text>
</comment>
<dbReference type="PATRIC" id="fig|1240678.4.peg.3816"/>
<evidence type="ECO:0000313" key="1">
    <source>
        <dbReference type="EMBL" id="KIZ16893.1"/>
    </source>
</evidence>
<dbReference type="Proteomes" id="UP000032458">
    <property type="component" value="Unassembled WGS sequence"/>
</dbReference>
<accession>A0A0D7CL36</accession>
<dbReference type="RefSeq" id="WP_044365713.1">
    <property type="nucleotide sequence ID" value="NZ_JRKI01000026.1"/>
</dbReference>
<evidence type="ECO:0000313" key="2">
    <source>
        <dbReference type="Proteomes" id="UP000032458"/>
    </source>
</evidence>
<keyword evidence="2" id="KW-1185">Reference proteome</keyword>